<dbReference type="Proteomes" id="UP000578449">
    <property type="component" value="Unassembled WGS sequence"/>
</dbReference>
<keyword evidence="1" id="KW-0732">Signal</keyword>
<organism evidence="2 3">
    <name type="scientific">Thermocatellispora tengchongensis</name>
    <dbReference type="NCBI Taxonomy" id="1073253"/>
    <lineage>
        <taxon>Bacteria</taxon>
        <taxon>Bacillati</taxon>
        <taxon>Actinomycetota</taxon>
        <taxon>Actinomycetes</taxon>
        <taxon>Streptosporangiales</taxon>
        <taxon>Streptosporangiaceae</taxon>
        <taxon>Thermocatellispora</taxon>
    </lineage>
</organism>
<gene>
    <name evidence="2" type="ORF">HNP84_004528</name>
</gene>
<evidence type="ECO:0000313" key="3">
    <source>
        <dbReference type="Proteomes" id="UP000578449"/>
    </source>
</evidence>
<protein>
    <submittedName>
        <fullName evidence="2">Uncharacterized protein</fullName>
    </submittedName>
</protein>
<dbReference type="Gene3D" id="2.60.40.1240">
    <property type="match status" value="1"/>
</dbReference>
<sequence length="76" mass="8180">MSYPHQPPHDAEGQQFRPALLAEIGEGVSLGSVTIAEGDTRKGVIVFEVPQSAVIARFQLALDSGFAGQTGEWRTR</sequence>
<dbReference type="RefSeq" id="WP_185051684.1">
    <property type="nucleotide sequence ID" value="NZ_BAABIX010000004.1"/>
</dbReference>
<name>A0A840P0N9_9ACTN</name>
<dbReference type="EMBL" id="JACHGN010000009">
    <property type="protein sequence ID" value="MBB5134794.1"/>
    <property type="molecule type" value="Genomic_DNA"/>
</dbReference>
<reference evidence="2 3" key="1">
    <citation type="submission" date="2020-08" db="EMBL/GenBank/DDBJ databases">
        <title>Genomic Encyclopedia of Type Strains, Phase IV (KMG-IV): sequencing the most valuable type-strain genomes for metagenomic binning, comparative biology and taxonomic classification.</title>
        <authorList>
            <person name="Goeker M."/>
        </authorList>
    </citation>
    <scope>NUCLEOTIDE SEQUENCE [LARGE SCALE GENOMIC DNA]</scope>
    <source>
        <strain evidence="2 3">DSM 45615</strain>
    </source>
</reference>
<evidence type="ECO:0000256" key="1">
    <source>
        <dbReference type="ARBA" id="ARBA00022729"/>
    </source>
</evidence>
<evidence type="ECO:0000313" key="2">
    <source>
        <dbReference type="EMBL" id="MBB5134794.1"/>
    </source>
</evidence>
<dbReference type="AlphaFoldDB" id="A0A840P0N9"/>
<keyword evidence="3" id="KW-1185">Reference proteome</keyword>
<proteinExistence type="predicted"/>
<accession>A0A840P0N9</accession>
<comment type="caution">
    <text evidence="2">The sequence shown here is derived from an EMBL/GenBank/DDBJ whole genome shotgun (WGS) entry which is preliminary data.</text>
</comment>
<dbReference type="InterPro" id="IPR029050">
    <property type="entry name" value="Immunoprotect_excell_Ig-like"/>
</dbReference>